<evidence type="ECO:0000313" key="3">
    <source>
        <dbReference type="Proteomes" id="UP000294832"/>
    </source>
</evidence>
<protein>
    <submittedName>
        <fullName evidence="2">Uncharacterized protein</fullName>
    </submittedName>
</protein>
<evidence type="ECO:0000256" key="1">
    <source>
        <dbReference type="SAM" id="Phobius"/>
    </source>
</evidence>
<keyword evidence="1" id="KW-0812">Transmembrane</keyword>
<feature type="transmembrane region" description="Helical" evidence="1">
    <location>
        <begin position="52"/>
        <end position="71"/>
    </location>
</feature>
<reference evidence="2 3" key="1">
    <citation type="submission" date="2019-03" db="EMBL/GenBank/DDBJ databases">
        <title>Freshwater and sediment microbial communities from various areas in North America, analyzing microbe dynamics in response to fracking.</title>
        <authorList>
            <person name="Lamendella R."/>
        </authorList>
    </citation>
    <scope>NUCLEOTIDE SEQUENCE [LARGE SCALE GENOMIC DNA]</scope>
    <source>
        <strain evidence="2 3">74A</strain>
    </source>
</reference>
<feature type="transmembrane region" description="Helical" evidence="1">
    <location>
        <begin position="91"/>
        <end position="113"/>
    </location>
</feature>
<dbReference type="AlphaFoldDB" id="A0A4V2RS84"/>
<accession>A0A4V2RS84</accession>
<dbReference type="RefSeq" id="WP_133039218.1">
    <property type="nucleotide sequence ID" value="NZ_SLWF01000015.1"/>
</dbReference>
<proteinExistence type="predicted"/>
<feature type="transmembrane region" description="Helical" evidence="1">
    <location>
        <begin position="21"/>
        <end position="40"/>
    </location>
</feature>
<organism evidence="2 3">
    <name type="scientific">Shewanella fodinae</name>
    <dbReference type="NCBI Taxonomy" id="552357"/>
    <lineage>
        <taxon>Bacteria</taxon>
        <taxon>Pseudomonadati</taxon>
        <taxon>Pseudomonadota</taxon>
        <taxon>Gammaproteobacteria</taxon>
        <taxon>Alteromonadales</taxon>
        <taxon>Shewanellaceae</taxon>
        <taxon>Shewanella</taxon>
    </lineage>
</organism>
<name>A0A4V2RS84_9GAMM</name>
<keyword evidence="3" id="KW-1185">Reference proteome</keyword>
<comment type="caution">
    <text evidence="2">The sequence shown here is derived from an EMBL/GenBank/DDBJ whole genome shotgun (WGS) entry which is preliminary data.</text>
</comment>
<dbReference type="Proteomes" id="UP000294832">
    <property type="component" value="Unassembled WGS sequence"/>
</dbReference>
<dbReference type="EMBL" id="SLWF01000015">
    <property type="protein sequence ID" value="TCN83373.1"/>
    <property type="molecule type" value="Genomic_DNA"/>
</dbReference>
<keyword evidence="1" id="KW-0472">Membrane</keyword>
<evidence type="ECO:0000313" key="2">
    <source>
        <dbReference type="EMBL" id="TCN83373.1"/>
    </source>
</evidence>
<sequence length="135" mass="16003">MVFFGKVDIFIQRILFEIVEALRVFCTLLFGFLFLAVIPFCCFDYEFDLTDIDLFEVVSLALISLLIWRFFKRGALADKMWTRTFYRMMQVMIGAFLVWLTLVAAMGGIWPLWRMVMSIILKYTIIPTCYKRFIS</sequence>
<gene>
    <name evidence="2" type="ORF">EDC91_11579</name>
</gene>
<keyword evidence="1" id="KW-1133">Transmembrane helix</keyword>
<dbReference type="OrthoDB" id="202931at135622"/>